<name>Q5B2Q7_EMENI</name>
<dbReference type="InterPro" id="IPR023198">
    <property type="entry name" value="PGP-like_dom2"/>
</dbReference>
<evidence type="ECO:0000313" key="1">
    <source>
        <dbReference type="EMBL" id="CBF81011.1"/>
    </source>
</evidence>
<gene>
    <name evidence="1" type="ORF">ANIA_05173</name>
</gene>
<reference evidence="2" key="1">
    <citation type="journal article" date="2005" name="Nature">
        <title>Sequencing of Aspergillus nidulans and comparative analysis with A. fumigatus and A. oryzae.</title>
        <authorList>
            <person name="Galagan J.E."/>
            <person name="Calvo S.E."/>
            <person name="Cuomo C."/>
            <person name="Ma L.J."/>
            <person name="Wortman J.R."/>
            <person name="Batzoglou S."/>
            <person name="Lee S.I."/>
            <person name="Basturkmen M."/>
            <person name="Spevak C.C."/>
            <person name="Clutterbuck J."/>
            <person name="Kapitonov V."/>
            <person name="Jurka J."/>
            <person name="Scazzocchio C."/>
            <person name="Farman M."/>
            <person name="Butler J."/>
            <person name="Purcell S."/>
            <person name="Harris S."/>
            <person name="Braus G.H."/>
            <person name="Draht O."/>
            <person name="Busch S."/>
            <person name="D'Enfert C."/>
            <person name="Bouchier C."/>
            <person name="Goldman G.H."/>
            <person name="Bell-Pedersen D."/>
            <person name="Griffiths-Jones S."/>
            <person name="Doonan J.H."/>
            <person name="Yu J."/>
            <person name="Vienken K."/>
            <person name="Pain A."/>
            <person name="Freitag M."/>
            <person name="Selker E.U."/>
            <person name="Archer D.B."/>
            <person name="Penalva M.A."/>
            <person name="Oakley B.R."/>
            <person name="Momany M."/>
            <person name="Tanaka T."/>
            <person name="Kumagai T."/>
            <person name="Asai K."/>
            <person name="Machida M."/>
            <person name="Nierman W.C."/>
            <person name="Denning D.W."/>
            <person name="Caddick M."/>
            <person name="Hynes M."/>
            <person name="Paoletti M."/>
            <person name="Fischer R."/>
            <person name="Miller B."/>
            <person name="Dyer P."/>
            <person name="Sachs M.S."/>
            <person name="Osmani S.A."/>
            <person name="Birren B.W."/>
        </authorList>
    </citation>
    <scope>NUCLEOTIDE SEQUENCE [LARGE SCALE GENOMIC DNA]</scope>
    <source>
        <strain evidence="2">FGSC A4 / ATCC 38163 / CBS 112.46 / NRRL 194 / M139</strain>
    </source>
</reference>
<dbReference type="InParanoid" id="Q5B2Q7"/>
<dbReference type="InterPro" id="IPR036412">
    <property type="entry name" value="HAD-like_sf"/>
</dbReference>
<reference evidence="2" key="2">
    <citation type="journal article" date="2009" name="Fungal Genet. Biol.">
        <title>The 2008 update of the Aspergillus nidulans genome annotation: a community effort.</title>
        <authorList>
            <person name="Wortman J.R."/>
            <person name="Gilsenan J.M."/>
            <person name="Joardar V."/>
            <person name="Deegan J."/>
            <person name="Clutterbuck J."/>
            <person name="Andersen M.R."/>
            <person name="Archer D."/>
            <person name="Bencina M."/>
            <person name="Braus G."/>
            <person name="Coutinho P."/>
            <person name="von Dohren H."/>
            <person name="Doonan J."/>
            <person name="Driessen A.J."/>
            <person name="Durek P."/>
            <person name="Espeso E."/>
            <person name="Fekete E."/>
            <person name="Flipphi M."/>
            <person name="Estrada C.G."/>
            <person name="Geysens S."/>
            <person name="Goldman G."/>
            <person name="de Groot P.W."/>
            <person name="Hansen K."/>
            <person name="Harris S.D."/>
            <person name="Heinekamp T."/>
            <person name="Helmstaedt K."/>
            <person name="Henrissat B."/>
            <person name="Hofmann G."/>
            <person name="Homan T."/>
            <person name="Horio T."/>
            <person name="Horiuchi H."/>
            <person name="James S."/>
            <person name="Jones M."/>
            <person name="Karaffa L."/>
            <person name="Karanyi Z."/>
            <person name="Kato M."/>
            <person name="Keller N."/>
            <person name="Kelly D.E."/>
            <person name="Kiel J.A."/>
            <person name="Kim J.M."/>
            <person name="van der Klei I.J."/>
            <person name="Klis F.M."/>
            <person name="Kovalchuk A."/>
            <person name="Krasevec N."/>
            <person name="Kubicek C.P."/>
            <person name="Liu B."/>
            <person name="Maccabe A."/>
            <person name="Meyer V."/>
            <person name="Mirabito P."/>
            <person name="Miskei M."/>
            <person name="Mos M."/>
            <person name="Mullins J."/>
            <person name="Nelson D.R."/>
            <person name="Nielsen J."/>
            <person name="Oakley B.R."/>
            <person name="Osmani S.A."/>
            <person name="Pakula T."/>
            <person name="Paszewski A."/>
            <person name="Paulsen I."/>
            <person name="Pilsyk S."/>
            <person name="Pocsi I."/>
            <person name="Punt P.J."/>
            <person name="Ram A.F."/>
            <person name="Ren Q."/>
            <person name="Robellet X."/>
            <person name="Robson G."/>
            <person name="Seiboth B."/>
            <person name="van Solingen P."/>
            <person name="Specht T."/>
            <person name="Sun J."/>
            <person name="Taheri-Talesh N."/>
            <person name="Takeshita N."/>
            <person name="Ussery D."/>
            <person name="vanKuyk P.A."/>
            <person name="Visser H."/>
            <person name="van de Vondervoort P.J."/>
            <person name="de Vries R.P."/>
            <person name="Walton J."/>
            <person name="Xiang X."/>
            <person name="Xiong Y."/>
            <person name="Zeng A.P."/>
            <person name="Brandt B.W."/>
            <person name="Cornell M.J."/>
            <person name="van den Hondel C.A."/>
            <person name="Visser J."/>
            <person name="Oliver S.G."/>
            <person name="Turner G."/>
        </authorList>
    </citation>
    <scope>GENOME REANNOTATION</scope>
    <source>
        <strain evidence="2">FGSC A4 / ATCC 38163 / CBS 112.46 / NRRL 194 / M139</strain>
    </source>
</reference>
<accession>C8VF44</accession>
<dbReference type="Gene3D" id="3.40.50.1000">
    <property type="entry name" value="HAD superfamily/HAD-like"/>
    <property type="match status" value="1"/>
</dbReference>
<dbReference type="AlphaFoldDB" id="Q5B2Q7"/>
<dbReference type="OrthoDB" id="2012566at2759"/>
<organism evidence="1 2">
    <name type="scientific">Emericella nidulans (strain FGSC A4 / ATCC 38163 / CBS 112.46 / NRRL 194 / M139)</name>
    <name type="common">Aspergillus nidulans</name>
    <dbReference type="NCBI Taxonomy" id="227321"/>
    <lineage>
        <taxon>Eukaryota</taxon>
        <taxon>Fungi</taxon>
        <taxon>Dikarya</taxon>
        <taxon>Ascomycota</taxon>
        <taxon>Pezizomycotina</taxon>
        <taxon>Eurotiomycetes</taxon>
        <taxon>Eurotiomycetidae</taxon>
        <taxon>Eurotiales</taxon>
        <taxon>Aspergillaceae</taxon>
        <taxon>Aspergillus</taxon>
        <taxon>Aspergillus subgen. Nidulantes</taxon>
    </lineage>
</organism>
<dbReference type="NCBIfam" id="TIGR01509">
    <property type="entry name" value="HAD-SF-IA-v3"/>
    <property type="match status" value="1"/>
</dbReference>
<dbReference type="Proteomes" id="UP000000560">
    <property type="component" value="Chromosome V"/>
</dbReference>
<dbReference type="OMA" id="WEPSAMY"/>
<dbReference type="eggNOG" id="ENOG502QTXV">
    <property type="taxonomic scope" value="Eukaryota"/>
</dbReference>
<accession>Q5B2Q7</accession>
<dbReference type="EMBL" id="BN001305">
    <property type="protein sequence ID" value="CBF81011.1"/>
    <property type="molecule type" value="Genomic_DNA"/>
</dbReference>
<dbReference type="GeneID" id="2871462"/>
<dbReference type="InterPro" id="IPR008930">
    <property type="entry name" value="Terpenoid_cyclase/PrenylTrfase"/>
</dbReference>
<keyword evidence="2" id="KW-1185">Reference proteome</keyword>
<dbReference type="RefSeq" id="XP_662777.1">
    <property type="nucleotide sequence ID" value="XM_657685.1"/>
</dbReference>
<sequence length="569" mass="63689">MPPDPVIAVVIDLSDLFLPGPVLASAKISRHILKEIFSSDIWYVYECGQLTETEACGVLSTRYSLDVADLADILQTRVRTRIISQVQGESARNKEQGQRQGHEHELLINNLQPLKFKAKADRKGPLLCGMLNIPQPEYATIQDSISEWALFDHVFVSCQVGMRKPDLCFYRHVLRELGLSDSLERALFVETNPENILPARSVGSHVILHMDTNATLRSLQNILCDPVARGKEFLRVNAKRLHSVTSTGVVIRDNFTQLLVLEATGDRELVYLEEHARSWNFFIGSPLLTTRAYPDDFDTTALALTVLEPSDVSIVQSVLDEIASHLSADGIILADEPGQTYFDTTRPRVDPVVCVNVLALFYKYGRGHELHTTLSWVRDVLRHRAYLNGTRYYAIPEAFLYFLARLLENTSTNGAGLPMHDEFVCLLRERVVERVGLPGDALALAMRLLAARYVGIADVIDEERLREMQCEDGGWKVGWVYRYGKTNLRIGNRGLATALAVRALSDHSSLIKNNERTSPVSESSPPQCNKKYCCVCLPTGTLVELAIRRVLIEGECIVQEDLPTTPSFS</sequence>
<dbReference type="GO" id="GO:0016791">
    <property type="term" value="F:phosphatase activity"/>
    <property type="evidence" value="ECO:0000318"/>
    <property type="project" value="GO_Central"/>
</dbReference>
<dbReference type="SUPFAM" id="SSF48239">
    <property type="entry name" value="Terpenoid cyclases/Protein prenyltransferases"/>
    <property type="match status" value="1"/>
</dbReference>
<dbReference type="HOGENOM" id="CLU_019989_1_0_1"/>
<dbReference type="SUPFAM" id="SSF56784">
    <property type="entry name" value="HAD-like"/>
    <property type="match status" value="1"/>
</dbReference>
<dbReference type="InterPro" id="IPR023214">
    <property type="entry name" value="HAD_sf"/>
</dbReference>
<proteinExistence type="predicted"/>
<dbReference type="PANTHER" id="PTHR43611">
    <property type="entry name" value="ALPHA-D-GLUCOSE 1-PHOSPHATE PHOSPHATASE"/>
    <property type="match status" value="1"/>
</dbReference>
<evidence type="ECO:0000313" key="2">
    <source>
        <dbReference type="Proteomes" id="UP000000560"/>
    </source>
</evidence>
<protein>
    <submittedName>
        <fullName evidence="1">Uncharacterized protein</fullName>
    </submittedName>
</protein>
<dbReference type="InterPro" id="IPR006439">
    <property type="entry name" value="HAD-SF_hydro_IA"/>
</dbReference>
<dbReference type="PANTHER" id="PTHR43611:SF3">
    <property type="entry name" value="FLAVIN MONONUCLEOTIDE HYDROLASE 1, CHLOROPLATIC"/>
    <property type="match status" value="1"/>
</dbReference>
<dbReference type="KEGG" id="ani:ANIA_05173"/>
<dbReference type="Gene3D" id="1.10.150.240">
    <property type="entry name" value="Putative phosphatase, domain 2"/>
    <property type="match status" value="1"/>
</dbReference>
<dbReference type="STRING" id="227321.Q5B2Q7"/>